<evidence type="ECO:0000256" key="3">
    <source>
        <dbReference type="SAM" id="SignalP"/>
    </source>
</evidence>
<feature type="compositionally biased region" description="Polar residues" evidence="1">
    <location>
        <begin position="380"/>
        <end position="398"/>
    </location>
</feature>
<dbReference type="InterPro" id="IPR025738">
    <property type="entry name" value="BatD"/>
</dbReference>
<feature type="region of interest" description="Disordered" evidence="1">
    <location>
        <begin position="380"/>
        <end position="407"/>
    </location>
</feature>
<dbReference type="RefSeq" id="WP_311368181.1">
    <property type="nucleotide sequence ID" value="NZ_JAVRHX010000001.1"/>
</dbReference>
<keyword evidence="2" id="KW-0812">Transmembrane</keyword>
<feature type="chain" id="PRO_5046198100" evidence="3">
    <location>
        <begin position="19"/>
        <end position="563"/>
    </location>
</feature>
<organism evidence="4 5">
    <name type="scientific">Glaciecola petra</name>
    <dbReference type="NCBI Taxonomy" id="3075602"/>
    <lineage>
        <taxon>Bacteria</taxon>
        <taxon>Pseudomonadati</taxon>
        <taxon>Pseudomonadota</taxon>
        <taxon>Gammaproteobacteria</taxon>
        <taxon>Alteromonadales</taxon>
        <taxon>Alteromonadaceae</taxon>
        <taxon>Glaciecola</taxon>
    </lineage>
</organism>
<keyword evidence="2" id="KW-0472">Membrane</keyword>
<dbReference type="PANTHER" id="PTHR40940:SF1">
    <property type="entry name" value="PROTEIN BATD"/>
    <property type="match status" value="1"/>
</dbReference>
<accession>A0ABU2ZQ18</accession>
<dbReference type="Proteomes" id="UP001253545">
    <property type="component" value="Unassembled WGS sequence"/>
</dbReference>
<evidence type="ECO:0000256" key="1">
    <source>
        <dbReference type="SAM" id="MobiDB-lite"/>
    </source>
</evidence>
<keyword evidence="5" id="KW-1185">Reference proteome</keyword>
<proteinExistence type="predicted"/>
<keyword evidence="2" id="KW-1133">Transmembrane helix</keyword>
<evidence type="ECO:0000313" key="5">
    <source>
        <dbReference type="Proteomes" id="UP001253545"/>
    </source>
</evidence>
<dbReference type="Pfam" id="PF13584">
    <property type="entry name" value="BatD"/>
    <property type="match status" value="1"/>
</dbReference>
<feature type="signal peptide" evidence="3">
    <location>
        <begin position="1"/>
        <end position="18"/>
    </location>
</feature>
<comment type="caution">
    <text evidence="4">The sequence shown here is derived from an EMBL/GenBank/DDBJ whole genome shotgun (WGS) entry which is preliminary data.</text>
</comment>
<reference evidence="4 5" key="1">
    <citation type="submission" date="2023-09" db="EMBL/GenBank/DDBJ databases">
        <authorList>
            <person name="Rey-Velasco X."/>
        </authorList>
    </citation>
    <scope>NUCLEOTIDE SEQUENCE [LARGE SCALE GENOMIC DNA]</scope>
    <source>
        <strain evidence="4 5">P117</strain>
    </source>
</reference>
<dbReference type="EMBL" id="JAVRHX010000001">
    <property type="protein sequence ID" value="MDT0594721.1"/>
    <property type="molecule type" value="Genomic_DNA"/>
</dbReference>
<evidence type="ECO:0000256" key="2">
    <source>
        <dbReference type="SAM" id="Phobius"/>
    </source>
</evidence>
<evidence type="ECO:0000313" key="4">
    <source>
        <dbReference type="EMBL" id="MDT0594721.1"/>
    </source>
</evidence>
<gene>
    <name evidence="4" type="ORF">RM552_07715</name>
</gene>
<feature type="transmembrane region" description="Helical" evidence="2">
    <location>
        <begin position="421"/>
        <end position="440"/>
    </location>
</feature>
<keyword evidence="3" id="KW-0732">Signal</keyword>
<protein>
    <submittedName>
        <fullName evidence="4">BatD family protein</fullName>
    </submittedName>
</protein>
<dbReference type="PANTHER" id="PTHR40940">
    <property type="entry name" value="PROTEIN BATD-RELATED"/>
    <property type="match status" value="1"/>
</dbReference>
<sequence length="563" mass="62822">MRLLVIISFLMIHASALAQVTQLSASVDRNTVLIDEAIEFTLVATGSANRGDVDFSVLQSNFNVSRPSFSQSTQIINGSMTRTVSWRVRLFPLKTGRIDIPAFVLGGQQSRPFSVNILPASATNVDEPRDYYLTTEVNQERLYLQQQLLYTIKIYLSGDIQRGSLALPQLEGAIIEQIGEDEDYEEISNGIRYRVIKREIAIIPQSSGTFTIKGPIFEADVLTNSRRSFANFGRTKTISRRAPDVEIEVLPIPESYAFTWLPSEMVELSEEWQGDAQQLVVGEPITRTITLTALGLTKEQLPNIESIYHPSFKVYPEQPVLNTAEHRNSLVAQGVFNTAIIPSESGSYVLPEVKIPWFNVSSGRTEFAIIPARSVEVLERSQSSNPPVNQTQQTTEDLSNAPPITASNEQATGTISIHHPLVITLISTNILTLILLVIMWKSKRNKNIKQSLSNIATARPGASNEQDAFKNLKQYLEQGKSENINQYLDEWLSILLKQQHFSVSNSLAAFDNGHALEFYNQVLASQYSDNAWDINYSGFINALDKFREAALEKQNSSALASLY</sequence>
<name>A0ABU2ZQ18_9ALTE</name>